<keyword evidence="1" id="KW-0472">Membrane</keyword>
<organism evidence="2 3">
    <name type="scientific">Glossina austeni</name>
    <name type="common">Savannah tsetse fly</name>
    <dbReference type="NCBI Taxonomy" id="7395"/>
    <lineage>
        <taxon>Eukaryota</taxon>
        <taxon>Metazoa</taxon>
        <taxon>Ecdysozoa</taxon>
        <taxon>Arthropoda</taxon>
        <taxon>Hexapoda</taxon>
        <taxon>Insecta</taxon>
        <taxon>Pterygota</taxon>
        <taxon>Neoptera</taxon>
        <taxon>Endopterygota</taxon>
        <taxon>Diptera</taxon>
        <taxon>Brachycera</taxon>
        <taxon>Muscomorpha</taxon>
        <taxon>Hippoboscoidea</taxon>
        <taxon>Glossinidae</taxon>
        <taxon>Glossina</taxon>
    </lineage>
</organism>
<proteinExistence type="predicted"/>
<keyword evidence="3" id="KW-1185">Reference proteome</keyword>
<name>A0A1A9V1L7_GLOAU</name>
<dbReference type="AlphaFoldDB" id="A0A1A9V1L7"/>
<dbReference type="VEuPathDB" id="VectorBase:GAUT022904"/>
<dbReference type="Proteomes" id="UP000078200">
    <property type="component" value="Unassembled WGS sequence"/>
</dbReference>
<evidence type="ECO:0000256" key="1">
    <source>
        <dbReference type="SAM" id="Phobius"/>
    </source>
</evidence>
<keyword evidence="1" id="KW-0812">Transmembrane</keyword>
<feature type="transmembrane region" description="Helical" evidence="1">
    <location>
        <begin position="49"/>
        <end position="74"/>
    </location>
</feature>
<protein>
    <submittedName>
        <fullName evidence="2">Uncharacterized protein</fullName>
    </submittedName>
</protein>
<reference evidence="2" key="1">
    <citation type="submission" date="2020-05" db="UniProtKB">
        <authorList>
            <consortium name="EnsemblMetazoa"/>
        </authorList>
    </citation>
    <scope>IDENTIFICATION</scope>
    <source>
        <strain evidence="2">TTRI</strain>
    </source>
</reference>
<evidence type="ECO:0000313" key="2">
    <source>
        <dbReference type="EnsemblMetazoa" id="GAUT022904-PA"/>
    </source>
</evidence>
<sequence>MIINISAKFYSDLDRGKLKFVCISRTEMADALVTYVIYYYHAFFASKEVVVVVVVLCLLLALIVVIVSYVTFILTNMQDIRDDKPYKRDPSTLSSIVLKQSSQFSRCLTRCVPCGGGGILLGQGRDQLAMARQHIYSLQPWNQQHFRK</sequence>
<dbReference type="EnsemblMetazoa" id="GAUT022904-RA">
    <property type="protein sequence ID" value="GAUT022904-PA"/>
    <property type="gene ID" value="GAUT022904"/>
</dbReference>
<accession>A0A1A9V1L7</accession>
<keyword evidence="1" id="KW-1133">Transmembrane helix</keyword>
<evidence type="ECO:0000313" key="3">
    <source>
        <dbReference type="Proteomes" id="UP000078200"/>
    </source>
</evidence>